<dbReference type="Gene3D" id="3.40.50.12780">
    <property type="entry name" value="N-terminal domain of ligase-like"/>
    <property type="match status" value="1"/>
</dbReference>
<feature type="domain" description="AMP-dependent synthetase/ligase" evidence="1">
    <location>
        <begin position="18"/>
        <end position="344"/>
    </location>
</feature>
<sequence>MTTNEMTISMAQRVRMLAAEFPKEPAYVHVRQDGGEDVVTYEWLDRRSCELAGALAEHGVGHGSKVGLGLRNSPQFVISVFATWKLGAVPVPVRWDVPDWELEKLREVIDPTVYLGPADLPWIDATEGRQTPELPDLVAPHMQGICSSGSTGTPKIILSAVPATFTQLFSRPIAENWVPIRRPQTVLVLAPMYHVNAFVSLYGLLAGDRLIVMEKFNAVRAAELIEKHRVTTFTATPTMLQRMADAPGIDNRDLSSLVWILQGAAPMPPSLVHRWAGLIGAQKIFMSYGMTEGLGITAIRGDEWMAHQGSVGRGIGGTQVKVLDHDGHACPPGEVGEIFMRSPSYGGSTYLGEAPQLDGTADGFCSVGDMGYLDDDGFLYIVDRRVDMIISGGANVFPAEVEKALIDHPKIADLVVIGLPDAEWGRRVHAIIEPADPADPPSFEEVRSYAKSRMLAYKVPKSVELIDAIPRSAATKVNRRRLIEERGG</sequence>
<dbReference type="InterPro" id="IPR025110">
    <property type="entry name" value="AMP-bd_C"/>
</dbReference>
<dbReference type="Proteomes" id="UP001300745">
    <property type="component" value="Unassembled WGS sequence"/>
</dbReference>
<feature type="domain" description="AMP-binding enzyme C-terminal" evidence="2">
    <location>
        <begin position="400"/>
        <end position="475"/>
    </location>
</feature>
<name>A0ABT3SR58_9MYCO</name>
<evidence type="ECO:0000313" key="3">
    <source>
        <dbReference type="EMBL" id="MCX2941317.1"/>
    </source>
</evidence>
<dbReference type="EMBL" id="JAPJDO010000068">
    <property type="protein sequence ID" value="MCX2941317.1"/>
    <property type="molecule type" value="Genomic_DNA"/>
</dbReference>
<evidence type="ECO:0000259" key="1">
    <source>
        <dbReference type="Pfam" id="PF00501"/>
    </source>
</evidence>
<proteinExistence type="predicted"/>
<keyword evidence="4" id="KW-1185">Reference proteome</keyword>
<dbReference type="Pfam" id="PF13193">
    <property type="entry name" value="AMP-binding_C"/>
    <property type="match status" value="1"/>
</dbReference>
<gene>
    <name evidence="3" type="ORF">ORI27_32015</name>
</gene>
<dbReference type="InterPro" id="IPR042099">
    <property type="entry name" value="ANL_N_sf"/>
</dbReference>
<dbReference type="InterPro" id="IPR045851">
    <property type="entry name" value="AMP-bd_C_sf"/>
</dbReference>
<comment type="caution">
    <text evidence="3">The sequence shown here is derived from an EMBL/GenBank/DDBJ whole genome shotgun (WGS) entry which is preliminary data.</text>
</comment>
<organism evidence="3 4">
    <name type="scientific">Mycobacterium pinniadriaticum</name>
    <dbReference type="NCBI Taxonomy" id="2994102"/>
    <lineage>
        <taxon>Bacteria</taxon>
        <taxon>Bacillati</taxon>
        <taxon>Actinomycetota</taxon>
        <taxon>Actinomycetes</taxon>
        <taxon>Mycobacteriales</taxon>
        <taxon>Mycobacteriaceae</taxon>
        <taxon>Mycobacterium</taxon>
    </lineage>
</organism>
<accession>A0ABT3SR58</accession>
<dbReference type="InterPro" id="IPR000873">
    <property type="entry name" value="AMP-dep_synth/lig_dom"/>
</dbReference>
<dbReference type="Pfam" id="PF00501">
    <property type="entry name" value="AMP-binding"/>
    <property type="match status" value="1"/>
</dbReference>
<evidence type="ECO:0000313" key="4">
    <source>
        <dbReference type="Proteomes" id="UP001300745"/>
    </source>
</evidence>
<dbReference type="Gene3D" id="3.30.300.30">
    <property type="match status" value="1"/>
</dbReference>
<evidence type="ECO:0000259" key="2">
    <source>
        <dbReference type="Pfam" id="PF13193"/>
    </source>
</evidence>
<reference evidence="3 4" key="1">
    <citation type="submission" date="2022-11" db="EMBL/GenBank/DDBJ databases">
        <title>Mycobacterium sp. nov.</title>
        <authorList>
            <person name="Papic B."/>
            <person name="Spicic S."/>
            <person name="Duvnjak S."/>
        </authorList>
    </citation>
    <scope>NUCLEOTIDE SEQUENCE [LARGE SCALE GENOMIC DNA]</scope>
    <source>
        <strain evidence="3 4">CVI_P4</strain>
    </source>
</reference>
<protein>
    <submittedName>
        <fullName evidence="3">Class I adenylate-forming enzyme family protein</fullName>
    </submittedName>
</protein>
<dbReference type="SUPFAM" id="SSF56801">
    <property type="entry name" value="Acetyl-CoA synthetase-like"/>
    <property type="match status" value="1"/>
</dbReference>
<dbReference type="PANTHER" id="PTHR24096">
    <property type="entry name" value="LONG-CHAIN-FATTY-ACID--COA LIGASE"/>
    <property type="match status" value="1"/>
</dbReference>